<evidence type="ECO:0000256" key="3">
    <source>
        <dbReference type="ARBA" id="ARBA00023136"/>
    </source>
</evidence>
<evidence type="ECO:0000313" key="7">
    <source>
        <dbReference type="Proteomes" id="UP001321473"/>
    </source>
</evidence>
<dbReference type="PANTHER" id="PTHR23121">
    <property type="entry name" value="SODIUM-DEPENDENT GLUCOSE TRANSPORTER 1"/>
    <property type="match status" value="1"/>
</dbReference>
<dbReference type="AlphaFoldDB" id="A0AAQ4FK50"/>
<feature type="transmembrane region" description="Helical" evidence="5">
    <location>
        <begin position="364"/>
        <end position="384"/>
    </location>
</feature>
<dbReference type="EMBL" id="JARKHS020002248">
    <property type="protein sequence ID" value="KAK8786958.1"/>
    <property type="molecule type" value="Genomic_DNA"/>
</dbReference>
<feature type="transmembrane region" description="Helical" evidence="5">
    <location>
        <begin position="294"/>
        <end position="312"/>
    </location>
</feature>
<dbReference type="InterPro" id="IPR011701">
    <property type="entry name" value="MFS"/>
</dbReference>
<feature type="transmembrane region" description="Helical" evidence="5">
    <location>
        <begin position="47"/>
        <end position="69"/>
    </location>
</feature>
<dbReference type="SUPFAM" id="SSF103473">
    <property type="entry name" value="MFS general substrate transporter"/>
    <property type="match status" value="1"/>
</dbReference>
<feature type="transmembrane region" description="Helical" evidence="5">
    <location>
        <begin position="135"/>
        <end position="158"/>
    </location>
</feature>
<feature type="transmembrane region" description="Helical" evidence="5">
    <location>
        <begin position="111"/>
        <end position="129"/>
    </location>
</feature>
<feature type="transmembrane region" description="Helical" evidence="5">
    <location>
        <begin position="241"/>
        <end position="265"/>
    </location>
</feature>
<protein>
    <recommendedName>
        <fullName evidence="4">Major facilitator superfamily domain-containing protein 4A</fullName>
    </recommendedName>
</protein>
<evidence type="ECO:0000256" key="1">
    <source>
        <dbReference type="ARBA" id="ARBA00022692"/>
    </source>
</evidence>
<keyword evidence="1 5" id="KW-0812">Transmembrane</keyword>
<proteinExistence type="predicted"/>
<dbReference type="GO" id="GO:0022857">
    <property type="term" value="F:transmembrane transporter activity"/>
    <property type="evidence" value="ECO:0007669"/>
    <property type="project" value="InterPro"/>
</dbReference>
<sequence length="506" mass="54880">MTEKGVFKRFDDVRYQRLPNPENEKSTRTHGRTFSPRLKRWLNLGRTFNVSLGNLGMGLITALAGVTLLDLGEIYCTSISVTSHLITTRSIGGLLGSLLGGKLYDTYNTQLTSILMMMVTSVTVLMVPLSGTLLLAHVMIFFMGLSLGAFGTGANVWIINMWPEDSSPALHIFHFAFAAGSLVAPLIAKPFLSTVTSGDALSLHHGANVTNPLHRASNKSYHDASEPEVQFYEAGLATSRVYYAFGIVSAFYLFIAFLMTVLYCVDNADFRQSENKGAGERSGSAKEKLKDVRFSRISLALLSVYEGVYVALECTTSQMLTAFAVKSGLHFSKVAASQVAAVYFSFFAASRLVAAVVAMKVSSFYTLVFTHVILVVTGAVMVVWGSSVALVLWVGSAITGFGQGPIKAAVVAWTADYISISNKMMSVVVVTGSIGNLAPALLVGQFIDENPDFFLYDCLGAVLFSVVIFVAMHLYMRKRCSKNSDKEGCIASSEENQMARSRCSHL</sequence>
<dbReference type="InterPro" id="IPR036259">
    <property type="entry name" value="MFS_trans_sf"/>
</dbReference>
<dbReference type="Proteomes" id="UP001321473">
    <property type="component" value="Unassembled WGS sequence"/>
</dbReference>
<organism evidence="6 7">
    <name type="scientific">Amblyomma americanum</name>
    <name type="common">Lone star tick</name>
    <dbReference type="NCBI Taxonomy" id="6943"/>
    <lineage>
        <taxon>Eukaryota</taxon>
        <taxon>Metazoa</taxon>
        <taxon>Ecdysozoa</taxon>
        <taxon>Arthropoda</taxon>
        <taxon>Chelicerata</taxon>
        <taxon>Arachnida</taxon>
        <taxon>Acari</taxon>
        <taxon>Parasitiformes</taxon>
        <taxon>Ixodida</taxon>
        <taxon>Ixodoidea</taxon>
        <taxon>Ixodidae</taxon>
        <taxon>Amblyomminae</taxon>
        <taxon>Amblyomma</taxon>
    </lineage>
</organism>
<reference evidence="6 7" key="1">
    <citation type="journal article" date="2023" name="Arcadia Sci">
        <title>De novo assembly of a long-read Amblyomma americanum tick genome.</title>
        <authorList>
            <person name="Chou S."/>
            <person name="Poskanzer K.E."/>
            <person name="Rollins M."/>
            <person name="Thuy-Boun P.S."/>
        </authorList>
    </citation>
    <scope>NUCLEOTIDE SEQUENCE [LARGE SCALE GENOMIC DNA]</scope>
    <source>
        <strain evidence="6">F_SG_1</strain>
        <tissue evidence="6">Salivary glands</tissue>
    </source>
</reference>
<feature type="transmembrane region" description="Helical" evidence="5">
    <location>
        <begin position="170"/>
        <end position="188"/>
    </location>
</feature>
<dbReference type="PANTHER" id="PTHR23121:SF10">
    <property type="entry name" value="MAJOR FACILITATOR SUPERFAMILY DOMAIN-CONTAINING PROTEIN 4A"/>
    <property type="match status" value="1"/>
</dbReference>
<feature type="transmembrane region" description="Helical" evidence="5">
    <location>
        <begin position="335"/>
        <end position="357"/>
    </location>
</feature>
<keyword evidence="2 5" id="KW-1133">Transmembrane helix</keyword>
<feature type="transmembrane region" description="Helical" evidence="5">
    <location>
        <begin position="453"/>
        <end position="476"/>
    </location>
</feature>
<feature type="transmembrane region" description="Helical" evidence="5">
    <location>
        <begin position="81"/>
        <end position="99"/>
    </location>
</feature>
<accession>A0AAQ4FK50</accession>
<evidence type="ECO:0000256" key="4">
    <source>
        <dbReference type="ARBA" id="ARBA00040840"/>
    </source>
</evidence>
<name>A0AAQ4FK50_AMBAM</name>
<dbReference type="Gene3D" id="1.20.1250.20">
    <property type="entry name" value="MFS general substrate transporter like domains"/>
    <property type="match status" value="1"/>
</dbReference>
<evidence type="ECO:0000256" key="2">
    <source>
        <dbReference type="ARBA" id="ARBA00022989"/>
    </source>
</evidence>
<keyword evidence="7" id="KW-1185">Reference proteome</keyword>
<gene>
    <name evidence="6" type="ORF">V5799_023263</name>
</gene>
<feature type="transmembrane region" description="Helical" evidence="5">
    <location>
        <begin position="427"/>
        <end position="447"/>
    </location>
</feature>
<keyword evidence="3 5" id="KW-0472">Membrane</keyword>
<dbReference type="Pfam" id="PF07690">
    <property type="entry name" value="MFS_1"/>
    <property type="match status" value="1"/>
</dbReference>
<comment type="caution">
    <text evidence="6">The sequence shown here is derived from an EMBL/GenBank/DDBJ whole genome shotgun (WGS) entry which is preliminary data.</text>
</comment>
<feature type="transmembrane region" description="Helical" evidence="5">
    <location>
        <begin position="390"/>
        <end position="415"/>
    </location>
</feature>
<evidence type="ECO:0000256" key="5">
    <source>
        <dbReference type="SAM" id="Phobius"/>
    </source>
</evidence>
<evidence type="ECO:0000313" key="6">
    <source>
        <dbReference type="EMBL" id="KAK8786958.1"/>
    </source>
</evidence>